<evidence type="ECO:0000256" key="2">
    <source>
        <dbReference type="SAM" id="MobiDB-lite"/>
    </source>
</evidence>
<dbReference type="PROSITE" id="PS52029">
    <property type="entry name" value="LD_TPASE"/>
    <property type="match status" value="1"/>
</dbReference>
<evidence type="ECO:0000313" key="5">
    <source>
        <dbReference type="EMBL" id="WLQ42071.1"/>
    </source>
</evidence>
<feature type="active site" description="Nucleophile" evidence="1">
    <location>
        <position position="237"/>
    </location>
</feature>
<protein>
    <submittedName>
        <fullName evidence="5">L,D-transpeptidase family protein</fullName>
    </submittedName>
</protein>
<dbReference type="PANTHER" id="PTHR38589">
    <property type="entry name" value="BLR0621 PROTEIN"/>
    <property type="match status" value="1"/>
</dbReference>
<keyword evidence="6" id="KW-1185">Reference proteome</keyword>
<evidence type="ECO:0000313" key="6">
    <source>
        <dbReference type="Proteomes" id="UP001229952"/>
    </source>
</evidence>
<keyword evidence="3" id="KW-1133">Transmembrane helix</keyword>
<keyword evidence="1" id="KW-0573">Peptidoglycan synthesis</keyword>
<proteinExistence type="predicted"/>
<feature type="transmembrane region" description="Helical" evidence="3">
    <location>
        <begin position="12"/>
        <end position="32"/>
    </location>
</feature>
<keyword evidence="3" id="KW-0472">Membrane</keyword>
<evidence type="ECO:0000256" key="1">
    <source>
        <dbReference type="PROSITE-ProRule" id="PRU01373"/>
    </source>
</evidence>
<keyword evidence="1" id="KW-0133">Cell shape</keyword>
<sequence>MSVPRSSVPLRLPYVVCAVFVLLLAACGTGGIGPRESGAPTRTTGAPGVPGPSAGGASAAGPAAAPPRASPAPPREIPGLGPRTRAAIPAGTRQVFVVTGESPDSSRSTAVLYTRDGPAADWRATAPWAAHNALNGWTAEHWEGDLRSPVGVYTLTAAGGRFDPPSTVFPYDLSPDFKVEGEGFHGEPLEGSFDYVIAIDYNRLPGTSPLDHTRPLGTERGGGIWIHVDHGGPTQGCVSISEDRMKELLSLLDPAKDPVVVMGDAAYLGG</sequence>
<feature type="compositionally biased region" description="Pro residues" evidence="2">
    <location>
        <begin position="64"/>
        <end position="76"/>
    </location>
</feature>
<dbReference type="EMBL" id="CP120992">
    <property type="protein sequence ID" value="WLQ42071.1"/>
    <property type="molecule type" value="Genomic_DNA"/>
</dbReference>
<dbReference type="Pfam" id="PF03734">
    <property type="entry name" value="YkuD"/>
    <property type="match status" value="1"/>
</dbReference>
<dbReference type="Proteomes" id="UP001229952">
    <property type="component" value="Chromosome"/>
</dbReference>
<dbReference type="PANTHER" id="PTHR38589:SF1">
    <property type="entry name" value="BLR0621 PROTEIN"/>
    <property type="match status" value="1"/>
</dbReference>
<evidence type="ECO:0000259" key="4">
    <source>
        <dbReference type="PROSITE" id="PS52029"/>
    </source>
</evidence>
<keyword evidence="1" id="KW-0961">Cell wall biogenesis/degradation</keyword>
<dbReference type="CDD" id="cd16913">
    <property type="entry name" value="YkuD_like"/>
    <property type="match status" value="1"/>
</dbReference>
<comment type="pathway">
    <text evidence="1">Cell wall biogenesis; peptidoglycan biosynthesis.</text>
</comment>
<name>A0ABY9I6G0_9ACTN</name>
<reference evidence="5 6" key="1">
    <citation type="submission" date="2023-03" db="EMBL/GenBank/DDBJ databases">
        <title>Isolation and description of six Streptomyces strains from soil environments, able to metabolize different microbial glucans.</title>
        <authorList>
            <person name="Widen T."/>
            <person name="Larsbrink J."/>
        </authorList>
    </citation>
    <scope>NUCLEOTIDE SEQUENCE [LARGE SCALE GENOMIC DNA]</scope>
    <source>
        <strain evidence="5 6">Mut2</strain>
    </source>
</reference>
<feature type="region of interest" description="Disordered" evidence="2">
    <location>
        <begin position="32"/>
        <end position="85"/>
    </location>
</feature>
<evidence type="ECO:0000256" key="3">
    <source>
        <dbReference type="SAM" id="Phobius"/>
    </source>
</evidence>
<dbReference type="RefSeq" id="WP_306089184.1">
    <property type="nucleotide sequence ID" value="NZ_CP120992.1"/>
</dbReference>
<feature type="compositionally biased region" description="Low complexity" evidence="2">
    <location>
        <begin position="45"/>
        <end position="63"/>
    </location>
</feature>
<accession>A0ABY9I6G0</accession>
<feature type="domain" description="L,D-TPase catalytic" evidence="4">
    <location>
        <begin position="99"/>
        <end position="262"/>
    </location>
</feature>
<organism evidence="5 6">
    <name type="scientific">Streptomyces laculatispora</name>
    <dbReference type="NCBI Taxonomy" id="887464"/>
    <lineage>
        <taxon>Bacteria</taxon>
        <taxon>Bacillati</taxon>
        <taxon>Actinomycetota</taxon>
        <taxon>Actinomycetes</taxon>
        <taxon>Kitasatosporales</taxon>
        <taxon>Streptomycetaceae</taxon>
        <taxon>Streptomyces</taxon>
    </lineage>
</organism>
<gene>
    <name evidence="5" type="ORF">P8A22_20160</name>
</gene>
<dbReference type="InterPro" id="IPR005490">
    <property type="entry name" value="LD_TPept_cat_dom"/>
</dbReference>
<feature type="active site" description="Proton donor/acceptor" evidence="1">
    <location>
        <position position="227"/>
    </location>
</feature>
<keyword evidence="3" id="KW-0812">Transmembrane</keyword>
<dbReference type="PROSITE" id="PS51257">
    <property type="entry name" value="PROKAR_LIPOPROTEIN"/>
    <property type="match status" value="1"/>
</dbReference>